<dbReference type="InterPro" id="IPR027474">
    <property type="entry name" value="L-asparaginase_N"/>
</dbReference>
<dbReference type="InterPro" id="IPR040919">
    <property type="entry name" value="Asparaginase_C"/>
</dbReference>
<sequence>MFVRIAVFSLGGTIAMTPDAQGGGVLPTLTGEQLLAGVPGLAELDVEINVRDFRQLPGAYLGFDDLRKLADAIGDCDADGVVVTQGTDTIEETAYLLDLLYRGQSPLVVTGAMRNPSMAGADGPANVLAAIEVAADPAARGRGCLVVFADEIHAARRVRKTHSTSLTTFASPNGGALGYLVEGRARFLSAPGERVTVRLAPEVGFRRVPLVTATLGDDGEILRAVADRADGLVIAAMGVGHVPESYLEVLTELAGRMPVVLASRTGAGSVLSRTYGFPGSESDLLARGLTGAGFLHPYKARILLIALLTAGASWEEIVETFTRAGAVHA</sequence>
<dbReference type="SMART" id="SM00870">
    <property type="entry name" value="Asparaginase"/>
    <property type="match status" value="1"/>
</dbReference>
<keyword evidence="2" id="KW-0378">Hydrolase</keyword>
<comment type="similarity">
    <text evidence="1">Belongs to the asparaginase 1 family.</text>
</comment>
<dbReference type="PANTHER" id="PTHR11707:SF28">
    <property type="entry name" value="60 KDA LYSOPHOSPHOLIPASE"/>
    <property type="match status" value="1"/>
</dbReference>
<dbReference type="SUPFAM" id="SSF53774">
    <property type="entry name" value="Glutaminase/Asparaginase"/>
    <property type="match status" value="1"/>
</dbReference>
<dbReference type="SFLD" id="SFLDS00057">
    <property type="entry name" value="Glutaminase/Asparaginase"/>
    <property type="match status" value="1"/>
</dbReference>
<reference evidence="6 7" key="1">
    <citation type="submission" date="2017-06" db="EMBL/GenBank/DDBJ databases">
        <authorList>
            <person name="Kim H.J."/>
            <person name="Triplett B.A."/>
        </authorList>
    </citation>
    <scope>NUCLEOTIDE SEQUENCE [LARGE SCALE GENOMIC DNA]</scope>
    <source>
        <strain evidence="6 7">CGMCC 4.2132</strain>
    </source>
</reference>
<dbReference type="InterPro" id="IPR004550">
    <property type="entry name" value="AsnASE_II"/>
</dbReference>
<gene>
    <name evidence="6" type="ORF">SAMN05216276_1002279</name>
</gene>
<dbReference type="PROSITE" id="PS51732">
    <property type="entry name" value="ASN_GLN_ASE_3"/>
    <property type="match status" value="1"/>
</dbReference>
<feature type="domain" description="Asparaginase/glutaminase C-terminal" evidence="5">
    <location>
        <begin position="207"/>
        <end position="321"/>
    </location>
</feature>
<dbReference type="PANTHER" id="PTHR11707">
    <property type="entry name" value="L-ASPARAGINASE"/>
    <property type="match status" value="1"/>
</dbReference>
<dbReference type="InterPro" id="IPR037152">
    <property type="entry name" value="L-asparaginase_N_sf"/>
</dbReference>
<dbReference type="RefSeq" id="WP_245878095.1">
    <property type="nucleotide sequence ID" value="NZ_FZOD01000002.1"/>
</dbReference>
<dbReference type="AlphaFoldDB" id="A0A239B0T6"/>
<evidence type="ECO:0000259" key="5">
    <source>
        <dbReference type="Pfam" id="PF17763"/>
    </source>
</evidence>
<dbReference type="CDD" id="cd08964">
    <property type="entry name" value="L-asparaginase_II"/>
    <property type="match status" value="1"/>
</dbReference>
<protein>
    <submittedName>
        <fullName evidence="6">L-asparaginase</fullName>
    </submittedName>
</protein>
<dbReference type="InterPro" id="IPR036152">
    <property type="entry name" value="Asp/glu_Ase-like_sf"/>
</dbReference>
<name>A0A239B0T6_9ACTN</name>
<keyword evidence="7" id="KW-1185">Reference proteome</keyword>
<dbReference type="Pfam" id="PF00710">
    <property type="entry name" value="Asparaginase"/>
    <property type="match status" value="1"/>
</dbReference>
<evidence type="ECO:0000259" key="4">
    <source>
        <dbReference type="Pfam" id="PF00710"/>
    </source>
</evidence>
<feature type="domain" description="L-asparaginase N-terminal" evidence="4">
    <location>
        <begin position="4"/>
        <end position="188"/>
    </location>
</feature>
<dbReference type="Pfam" id="PF17763">
    <property type="entry name" value="Asparaginase_C"/>
    <property type="match status" value="1"/>
</dbReference>
<evidence type="ECO:0000256" key="2">
    <source>
        <dbReference type="ARBA" id="ARBA00022801"/>
    </source>
</evidence>
<evidence type="ECO:0000313" key="6">
    <source>
        <dbReference type="EMBL" id="SNS01379.1"/>
    </source>
</evidence>
<dbReference type="InterPro" id="IPR027473">
    <property type="entry name" value="L-asparaginase_C"/>
</dbReference>
<feature type="active site" description="O-isoaspartyl threonine intermediate" evidence="3">
    <location>
        <position position="13"/>
    </location>
</feature>
<proteinExistence type="inferred from homology"/>
<dbReference type="GO" id="GO:0006528">
    <property type="term" value="P:asparagine metabolic process"/>
    <property type="evidence" value="ECO:0007669"/>
    <property type="project" value="InterPro"/>
</dbReference>
<dbReference type="PIRSF" id="PIRSF001220">
    <property type="entry name" value="L-ASNase_gatD"/>
    <property type="match status" value="1"/>
</dbReference>
<evidence type="ECO:0000256" key="1">
    <source>
        <dbReference type="ARBA" id="ARBA00010518"/>
    </source>
</evidence>
<dbReference type="PIRSF" id="PIRSF500176">
    <property type="entry name" value="L_ASNase"/>
    <property type="match status" value="1"/>
</dbReference>
<evidence type="ECO:0000313" key="7">
    <source>
        <dbReference type="Proteomes" id="UP000198282"/>
    </source>
</evidence>
<dbReference type="GO" id="GO:0004067">
    <property type="term" value="F:asparaginase activity"/>
    <property type="evidence" value="ECO:0007669"/>
    <property type="project" value="UniProtKB-UniRule"/>
</dbReference>
<dbReference type="Gene3D" id="3.40.50.40">
    <property type="match status" value="1"/>
</dbReference>
<dbReference type="InterPro" id="IPR006034">
    <property type="entry name" value="Asparaginase/glutaminase-like"/>
</dbReference>
<dbReference type="Gene3D" id="3.40.50.1170">
    <property type="entry name" value="L-asparaginase, N-terminal domain"/>
    <property type="match status" value="1"/>
</dbReference>
<accession>A0A239B0T6</accession>
<dbReference type="PRINTS" id="PR00139">
    <property type="entry name" value="ASNGLNASE"/>
</dbReference>
<dbReference type="Proteomes" id="UP000198282">
    <property type="component" value="Unassembled WGS sequence"/>
</dbReference>
<dbReference type="FunFam" id="3.40.50.1170:FF:000001">
    <property type="entry name" value="L-asparaginase 2"/>
    <property type="match status" value="1"/>
</dbReference>
<evidence type="ECO:0000256" key="3">
    <source>
        <dbReference type="PIRSR" id="PIRSR001220-1"/>
    </source>
</evidence>
<organism evidence="6 7">
    <name type="scientific">Streptosporangium subroseum</name>
    <dbReference type="NCBI Taxonomy" id="106412"/>
    <lineage>
        <taxon>Bacteria</taxon>
        <taxon>Bacillati</taxon>
        <taxon>Actinomycetota</taxon>
        <taxon>Actinomycetes</taxon>
        <taxon>Streptosporangiales</taxon>
        <taxon>Streptosporangiaceae</taxon>
        <taxon>Streptosporangium</taxon>
    </lineage>
</organism>
<dbReference type="EMBL" id="FZOD01000002">
    <property type="protein sequence ID" value="SNS01379.1"/>
    <property type="molecule type" value="Genomic_DNA"/>
</dbReference>